<dbReference type="InterPro" id="IPR052929">
    <property type="entry name" value="RNase_H-like_EbsB-rel"/>
</dbReference>
<evidence type="ECO:0000313" key="3">
    <source>
        <dbReference type="Proteomes" id="UP001358586"/>
    </source>
</evidence>
<name>A0ABR0MNK6_GOSAR</name>
<dbReference type="InterPro" id="IPR002156">
    <property type="entry name" value="RNaseH_domain"/>
</dbReference>
<evidence type="ECO:0000313" key="2">
    <source>
        <dbReference type="EMBL" id="KAK5774694.1"/>
    </source>
</evidence>
<sequence length="313" mass="35668">MHWCKWSDLCKPKDLGGLGFRDFCKFNVALLAKQGWRFLIKPESLVAHIFKAKDFPHTDFWNAQIGNYPSYMWKSIFAARKLLEEDIGWKVGSCTKINVWRDNWLPRWAGGRIHKTTTNNSISMVSELIDQARQRWKEDVITSIFDAEEAVAILYIPLPRPVEEDIVVWMGDCTNGYSVRDRRSVKVNFDAAFQQHLKQSSSGVVIRNNMGLVMEMEGDSRTTIVKAQKGALNKSTIGVYVNEIRLMAFDFDSISFQHANRGSNLVAHTIASMGFKLGNSQFWVEEVPSDAIAVTERDRQLMQQPDQDGSIIA</sequence>
<evidence type="ECO:0000259" key="1">
    <source>
        <dbReference type="Pfam" id="PF13456"/>
    </source>
</evidence>
<keyword evidence="3" id="KW-1185">Reference proteome</keyword>
<dbReference type="PANTHER" id="PTHR47074:SF61">
    <property type="entry name" value="RNASE H TYPE-1 DOMAIN-CONTAINING PROTEIN"/>
    <property type="match status" value="1"/>
</dbReference>
<comment type="caution">
    <text evidence="2">The sequence shown here is derived from an EMBL/GenBank/DDBJ whole genome shotgun (WGS) entry which is preliminary data.</text>
</comment>
<dbReference type="Proteomes" id="UP001358586">
    <property type="component" value="Chromosome 12"/>
</dbReference>
<protein>
    <recommendedName>
        <fullName evidence="1">RNase H type-1 domain-containing protein</fullName>
    </recommendedName>
</protein>
<accession>A0ABR0MNK6</accession>
<feature type="domain" description="RNase H type-1" evidence="1">
    <location>
        <begin position="215"/>
        <end position="273"/>
    </location>
</feature>
<reference evidence="2 3" key="1">
    <citation type="submission" date="2023-03" db="EMBL/GenBank/DDBJ databases">
        <title>WGS of Gossypium arboreum.</title>
        <authorList>
            <person name="Yu D."/>
        </authorList>
    </citation>
    <scope>NUCLEOTIDE SEQUENCE [LARGE SCALE GENOMIC DNA]</scope>
    <source>
        <tissue evidence="2">Leaf</tissue>
    </source>
</reference>
<gene>
    <name evidence="2" type="ORF">PVK06_042550</name>
</gene>
<dbReference type="Pfam" id="PF13456">
    <property type="entry name" value="RVT_3"/>
    <property type="match status" value="1"/>
</dbReference>
<proteinExistence type="predicted"/>
<dbReference type="EMBL" id="JARKNE010000012">
    <property type="protein sequence ID" value="KAK5774694.1"/>
    <property type="molecule type" value="Genomic_DNA"/>
</dbReference>
<dbReference type="PANTHER" id="PTHR47074">
    <property type="entry name" value="BNAC02G40300D PROTEIN"/>
    <property type="match status" value="1"/>
</dbReference>
<organism evidence="2 3">
    <name type="scientific">Gossypium arboreum</name>
    <name type="common">Tree cotton</name>
    <name type="synonym">Gossypium nanking</name>
    <dbReference type="NCBI Taxonomy" id="29729"/>
    <lineage>
        <taxon>Eukaryota</taxon>
        <taxon>Viridiplantae</taxon>
        <taxon>Streptophyta</taxon>
        <taxon>Embryophyta</taxon>
        <taxon>Tracheophyta</taxon>
        <taxon>Spermatophyta</taxon>
        <taxon>Magnoliopsida</taxon>
        <taxon>eudicotyledons</taxon>
        <taxon>Gunneridae</taxon>
        <taxon>Pentapetalae</taxon>
        <taxon>rosids</taxon>
        <taxon>malvids</taxon>
        <taxon>Malvales</taxon>
        <taxon>Malvaceae</taxon>
        <taxon>Malvoideae</taxon>
        <taxon>Gossypium</taxon>
    </lineage>
</organism>